<accession>A0A350P722</accession>
<reference evidence="2 3" key="1">
    <citation type="journal article" date="2018" name="Nat. Biotechnol.">
        <title>A standardized bacterial taxonomy based on genome phylogeny substantially revises the tree of life.</title>
        <authorList>
            <person name="Parks D.H."/>
            <person name="Chuvochina M."/>
            <person name="Waite D.W."/>
            <person name="Rinke C."/>
            <person name="Skarshewski A."/>
            <person name="Chaumeil P.A."/>
            <person name="Hugenholtz P."/>
        </authorList>
    </citation>
    <scope>NUCLEOTIDE SEQUENCE [LARGE SCALE GENOMIC DNA]</scope>
    <source>
        <strain evidence="2">UBA11978</strain>
    </source>
</reference>
<gene>
    <name evidence="2" type="ORF">DCW74_15300</name>
</gene>
<protein>
    <submittedName>
        <fullName evidence="2">Copper chaperone PCu(A)C</fullName>
    </submittedName>
</protein>
<dbReference type="Proteomes" id="UP000263517">
    <property type="component" value="Unassembled WGS sequence"/>
</dbReference>
<dbReference type="InterPro" id="IPR007410">
    <property type="entry name" value="LpqE-like"/>
</dbReference>
<organism evidence="2 3">
    <name type="scientific">Alteromonas australica</name>
    <dbReference type="NCBI Taxonomy" id="589873"/>
    <lineage>
        <taxon>Bacteria</taxon>
        <taxon>Pseudomonadati</taxon>
        <taxon>Pseudomonadota</taxon>
        <taxon>Gammaproteobacteria</taxon>
        <taxon>Alteromonadales</taxon>
        <taxon>Alteromonadaceae</taxon>
        <taxon>Alteromonas/Salinimonas group</taxon>
        <taxon>Alteromonas</taxon>
    </lineage>
</organism>
<dbReference type="Gene3D" id="2.60.40.1890">
    <property type="entry name" value="PCu(A)C copper chaperone"/>
    <property type="match status" value="1"/>
</dbReference>
<evidence type="ECO:0000256" key="1">
    <source>
        <dbReference type="SAM" id="SignalP"/>
    </source>
</evidence>
<sequence>MFVFRFFRSFIAIGAALLMLFGCNADANEDLKITQGYARATFPMAKTAAVYFTLENTTEKPVTLTRVTVSKAIASEAQIHTTTMQGDMMKMQQLQDGIKLNAGETVEFSSGSYHVMLMGLTQGLEEGSEITMTFHFDSLGSQTVTLPVKKQTMKNEHHHH</sequence>
<feature type="chain" id="PRO_5016856860" evidence="1">
    <location>
        <begin position="28"/>
        <end position="160"/>
    </location>
</feature>
<dbReference type="InterPro" id="IPR036182">
    <property type="entry name" value="PCuAC_sf"/>
</dbReference>
<dbReference type="PROSITE" id="PS51257">
    <property type="entry name" value="PROKAR_LIPOPROTEIN"/>
    <property type="match status" value="1"/>
</dbReference>
<dbReference type="InterPro" id="IPR058248">
    <property type="entry name" value="Lxx211020-like"/>
</dbReference>
<dbReference type="PANTHER" id="PTHR36302:SF1">
    <property type="entry name" value="COPPER CHAPERONE PCU(A)C"/>
    <property type="match status" value="1"/>
</dbReference>
<evidence type="ECO:0000313" key="3">
    <source>
        <dbReference type="Proteomes" id="UP000263517"/>
    </source>
</evidence>
<keyword evidence="1" id="KW-0732">Signal</keyword>
<dbReference type="EMBL" id="DNAN01000536">
    <property type="protein sequence ID" value="HAW77089.1"/>
    <property type="molecule type" value="Genomic_DNA"/>
</dbReference>
<dbReference type="RefSeq" id="WP_052806574.1">
    <property type="nucleotide sequence ID" value="NZ_CALBIY010000017.1"/>
</dbReference>
<dbReference type="AlphaFoldDB" id="A0A350P722"/>
<comment type="caution">
    <text evidence="2">The sequence shown here is derived from an EMBL/GenBank/DDBJ whole genome shotgun (WGS) entry which is preliminary data.</text>
</comment>
<feature type="signal peptide" evidence="1">
    <location>
        <begin position="1"/>
        <end position="27"/>
    </location>
</feature>
<dbReference type="Pfam" id="PF04314">
    <property type="entry name" value="PCuAC"/>
    <property type="match status" value="1"/>
</dbReference>
<dbReference type="OrthoDB" id="9796962at2"/>
<name>A0A350P722_9ALTE</name>
<proteinExistence type="predicted"/>
<dbReference type="SUPFAM" id="SSF110087">
    <property type="entry name" value="DR1885-like metal-binding protein"/>
    <property type="match status" value="1"/>
</dbReference>
<evidence type="ECO:0000313" key="2">
    <source>
        <dbReference type="EMBL" id="HAW77089.1"/>
    </source>
</evidence>
<dbReference type="PANTHER" id="PTHR36302">
    <property type="entry name" value="BLR7088 PROTEIN"/>
    <property type="match status" value="1"/>
</dbReference>